<name>A0ACB9DIB1_ARCLA</name>
<keyword evidence="2" id="KW-1185">Reference proteome</keyword>
<protein>
    <submittedName>
        <fullName evidence="1">Uncharacterized protein</fullName>
    </submittedName>
</protein>
<gene>
    <name evidence="1" type="ORF">L6452_08642</name>
</gene>
<proteinExistence type="predicted"/>
<reference evidence="1 2" key="2">
    <citation type="journal article" date="2022" name="Mol. Ecol. Resour.">
        <title>The genomes of chicory, endive, great burdock and yacon provide insights into Asteraceae paleo-polyploidization history and plant inulin production.</title>
        <authorList>
            <person name="Fan W."/>
            <person name="Wang S."/>
            <person name="Wang H."/>
            <person name="Wang A."/>
            <person name="Jiang F."/>
            <person name="Liu H."/>
            <person name="Zhao H."/>
            <person name="Xu D."/>
            <person name="Zhang Y."/>
        </authorList>
    </citation>
    <scope>NUCLEOTIDE SEQUENCE [LARGE SCALE GENOMIC DNA]</scope>
    <source>
        <strain evidence="2">cv. Niubang</strain>
    </source>
</reference>
<evidence type="ECO:0000313" key="1">
    <source>
        <dbReference type="EMBL" id="KAI3746218.1"/>
    </source>
</evidence>
<evidence type="ECO:0000313" key="2">
    <source>
        <dbReference type="Proteomes" id="UP001055879"/>
    </source>
</evidence>
<dbReference type="EMBL" id="CM042049">
    <property type="protein sequence ID" value="KAI3746218.1"/>
    <property type="molecule type" value="Genomic_DNA"/>
</dbReference>
<comment type="caution">
    <text evidence="1">The sequence shown here is derived from an EMBL/GenBank/DDBJ whole genome shotgun (WGS) entry which is preliminary data.</text>
</comment>
<dbReference type="Proteomes" id="UP001055879">
    <property type="component" value="Linkage Group LG03"/>
</dbReference>
<reference evidence="2" key="1">
    <citation type="journal article" date="2022" name="Mol. Ecol. Resour.">
        <title>The genomes of chicory, endive, great burdock and yacon provide insights into Asteraceae palaeo-polyploidization history and plant inulin production.</title>
        <authorList>
            <person name="Fan W."/>
            <person name="Wang S."/>
            <person name="Wang H."/>
            <person name="Wang A."/>
            <person name="Jiang F."/>
            <person name="Liu H."/>
            <person name="Zhao H."/>
            <person name="Xu D."/>
            <person name="Zhang Y."/>
        </authorList>
    </citation>
    <scope>NUCLEOTIDE SEQUENCE [LARGE SCALE GENOMIC DNA]</scope>
    <source>
        <strain evidence="2">cv. Niubang</strain>
    </source>
</reference>
<organism evidence="1 2">
    <name type="scientific">Arctium lappa</name>
    <name type="common">Greater burdock</name>
    <name type="synonym">Lappa major</name>
    <dbReference type="NCBI Taxonomy" id="4217"/>
    <lineage>
        <taxon>Eukaryota</taxon>
        <taxon>Viridiplantae</taxon>
        <taxon>Streptophyta</taxon>
        <taxon>Embryophyta</taxon>
        <taxon>Tracheophyta</taxon>
        <taxon>Spermatophyta</taxon>
        <taxon>Magnoliopsida</taxon>
        <taxon>eudicotyledons</taxon>
        <taxon>Gunneridae</taxon>
        <taxon>Pentapetalae</taxon>
        <taxon>asterids</taxon>
        <taxon>campanulids</taxon>
        <taxon>Asterales</taxon>
        <taxon>Asteraceae</taxon>
        <taxon>Carduoideae</taxon>
        <taxon>Cardueae</taxon>
        <taxon>Arctiinae</taxon>
        <taxon>Arctium</taxon>
    </lineage>
</organism>
<accession>A0ACB9DIB1</accession>
<sequence length="283" mass="31492">MEPCDYFKLSKDCKISYADKTAIKFVMGKETLTIGTSFRIPDVTLACGTEGTDGFRYDGIVGMGRGKLSLLSQLNERVFAYCLPSRFGDDQSKSGIFLTGSEARIANDMIQTMPLLSNREQGSLYYVALEGISVGETRLDVTISDFALTDDGTGGWMVIDSGATFTSLEGRVVDMIKEEFLKQTKLEKSEVYEPPYDVLDLCFMSPYDVNVIPKIVFHFKGADWELAKENYIYEDGSQGCLGIVGYGEDKTSVLGNMQQQNMMVIYDLDRNNLSFMPAKCSEL</sequence>